<gene>
    <name evidence="2" type="ORF">KP509_22G052700</name>
</gene>
<proteinExistence type="predicted"/>
<evidence type="ECO:0000313" key="3">
    <source>
        <dbReference type="Proteomes" id="UP000825935"/>
    </source>
</evidence>
<keyword evidence="3" id="KW-1185">Reference proteome</keyword>
<reference evidence="2" key="1">
    <citation type="submission" date="2021-08" db="EMBL/GenBank/DDBJ databases">
        <title>WGS assembly of Ceratopteris richardii.</title>
        <authorList>
            <person name="Marchant D.B."/>
            <person name="Chen G."/>
            <person name="Jenkins J."/>
            <person name="Shu S."/>
            <person name="Leebens-Mack J."/>
            <person name="Grimwood J."/>
            <person name="Schmutz J."/>
            <person name="Soltis P."/>
            <person name="Soltis D."/>
            <person name="Chen Z.-H."/>
        </authorList>
    </citation>
    <scope>NUCLEOTIDE SEQUENCE</scope>
    <source>
        <strain evidence="2">Whitten #5841</strain>
        <tissue evidence="2">Leaf</tissue>
    </source>
</reference>
<sequence length="325" mass="34865">MTSGTGEPQALNGASPSPLAEIPGTPSSKRHNSCSGCGDAEPRGCAASAAAAASPPGSRRSSIQRQDQRKIQDRPPSSSASSSRRPSRQQQCSTAGASPETAIIPYPAISRDLVTTSNQPNFPNHIVCSSSSTSLLSSNRPGFTLDFNTRNSRPNIKCRIDHLHQDLELDVKLEDGCDGSAISDNGEKANTDVSNPKITLSCYKRSDPNNEVKLRVELLKTSGKGYALRVVHCKHRRQSSDCSSAGELHRLDRGESGSRRSSLRSDSGRSGLRTKDISELDEVRISSGKISKDGDDDVDVCRCTTPCGDENCKARELHTELQVTC</sequence>
<feature type="region of interest" description="Disordered" evidence="1">
    <location>
        <begin position="1"/>
        <end position="100"/>
    </location>
</feature>
<evidence type="ECO:0000256" key="1">
    <source>
        <dbReference type="SAM" id="MobiDB-lite"/>
    </source>
</evidence>
<dbReference type="EMBL" id="CM035427">
    <property type="protein sequence ID" value="KAH7307289.1"/>
    <property type="molecule type" value="Genomic_DNA"/>
</dbReference>
<organism evidence="2 3">
    <name type="scientific">Ceratopteris richardii</name>
    <name type="common">Triangle waterfern</name>
    <dbReference type="NCBI Taxonomy" id="49495"/>
    <lineage>
        <taxon>Eukaryota</taxon>
        <taxon>Viridiplantae</taxon>
        <taxon>Streptophyta</taxon>
        <taxon>Embryophyta</taxon>
        <taxon>Tracheophyta</taxon>
        <taxon>Polypodiopsida</taxon>
        <taxon>Polypodiidae</taxon>
        <taxon>Polypodiales</taxon>
        <taxon>Pteridineae</taxon>
        <taxon>Pteridaceae</taxon>
        <taxon>Parkerioideae</taxon>
        <taxon>Ceratopteris</taxon>
    </lineage>
</organism>
<name>A0A8T2S8B6_CERRI</name>
<evidence type="ECO:0000313" key="2">
    <source>
        <dbReference type="EMBL" id="KAH7307289.1"/>
    </source>
</evidence>
<comment type="caution">
    <text evidence="2">The sequence shown here is derived from an EMBL/GenBank/DDBJ whole genome shotgun (WGS) entry which is preliminary data.</text>
</comment>
<dbReference type="OrthoDB" id="10652265at2759"/>
<feature type="compositionally biased region" description="Low complexity" evidence="1">
    <location>
        <begin position="43"/>
        <end position="65"/>
    </location>
</feature>
<protein>
    <submittedName>
        <fullName evidence="2">Uncharacterized protein</fullName>
    </submittedName>
</protein>
<feature type="region of interest" description="Disordered" evidence="1">
    <location>
        <begin position="244"/>
        <end position="275"/>
    </location>
</feature>
<dbReference type="Proteomes" id="UP000825935">
    <property type="component" value="Chromosome 22"/>
</dbReference>
<accession>A0A8T2S8B6</accession>
<feature type="compositionally biased region" description="Basic and acidic residues" evidence="1">
    <location>
        <begin position="247"/>
        <end position="258"/>
    </location>
</feature>
<dbReference type="AlphaFoldDB" id="A0A8T2S8B6"/>
<feature type="compositionally biased region" description="Low complexity" evidence="1">
    <location>
        <begin position="74"/>
        <end position="93"/>
    </location>
</feature>